<name>A0ABW7MQ26_9FLAO</name>
<evidence type="ECO:0000313" key="3">
    <source>
        <dbReference type="Proteomes" id="UP001610104"/>
    </source>
</evidence>
<sequence>MKKQVLIILGLALLSFSCSTEEVIKSQESITSLEAQVSLSSSMSKLLKNDKFKDYLNNKNSQLNLKNATTVKAGNQGLMILSDGYNVGFGAIASDFSSFMVIGGTGTIEKLPNGKAKFSVHTNSPDAFTLDFSTWSGLSSDCVDAPRGSFNYSFISEYIVEVWEPEPGLIFTFYTPTGESSSATSANGHCRVSDAEAIIDWDTFEQIGCSEATIYKTISIKGNATKGFKISLE</sequence>
<gene>
    <name evidence="2" type="ORF">V8G56_08155</name>
</gene>
<evidence type="ECO:0008006" key="4">
    <source>
        <dbReference type="Google" id="ProtNLM"/>
    </source>
</evidence>
<organism evidence="2 3">
    <name type="scientific">Gaetbulibacter aquiaggeris</name>
    <dbReference type="NCBI Taxonomy" id="1735373"/>
    <lineage>
        <taxon>Bacteria</taxon>
        <taxon>Pseudomonadati</taxon>
        <taxon>Bacteroidota</taxon>
        <taxon>Flavobacteriia</taxon>
        <taxon>Flavobacteriales</taxon>
        <taxon>Flavobacteriaceae</taxon>
        <taxon>Gaetbulibacter</taxon>
    </lineage>
</organism>
<accession>A0ABW7MQ26</accession>
<dbReference type="EMBL" id="JBAWKC010000002">
    <property type="protein sequence ID" value="MFH6768704.1"/>
    <property type="molecule type" value="Genomic_DNA"/>
</dbReference>
<dbReference type="Proteomes" id="UP001610104">
    <property type="component" value="Unassembled WGS sequence"/>
</dbReference>
<keyword evidence="1" id="KW-0732">Signal</keyword>
<feature type="chain" id="PRO_5045144822" description="Lipoprotein" evidence="1">
    <location>
        <begin position="21"/>
        <end position="233"/>
    </location>
</feature>
<feature type="signal peptide" evidence="1">
    <location>
        <begin position="1"/>
        <end position="20"/>
    </location>
</feature>
<reference evidence="2 3" key="1">
    <citation type="submission" date="2024-02" db="EMBL/GenBank/DDBJ databases">
        <title>A Gaetbulibacter species isolated from tidal flats and genomic insights of their niches.</title>
        <authorList>
            <person name="Ye Y."/>
        </authorList>
    </citation>
    <scope>NUCLEOTIDE SEQUENCE [LARGE SCALE GENOMIC DNA]</scope>
    <source>
        <strain evidence="2 3">KEM-8</strain>
    </source>
</reference>
<evidence type="ECO:0000313" key="2">
    <source>
        <dbReference type="EMBL" id="MFH6768704.1"/>
    </source>
</evidence>
<dbReference type="RefSeq" id="WP_395437954.1">
    <property type="nucleotide sequence ID" value="NZ_JBAWKC010000002.1"/>
</dbReference>
<evidence type="ECO:0000256" key="1">
    <source>
        <dbReference type="SAM" id="SignalP"/>
    </source>
</evidence>
<comment type="caution">
    <text evidence="2">The sequence shown here is derived from an EMBL/GenBank/DDBJ whole genome shotgun (WGS) entry which is preliminary data.</text>
</comment>
<keyword evidence="3" id="KW-1185">Reference proteome</keyword>
<dbReference type="PROSITE" id="PS51257">
    <property type="entry name" value="PROKAR_LIPOPROTEIN"/>
    <property type="match status" value="1"/>
</dbReference>
<proteinExistence type="predicted"/>
<protein>
    <recommendedName>
        <fullName evidence="4">Lipoprotein</fullName>
    </recommendedName>
</protein>